<evidence type="ECO:0000313" key="1">
    <source>
        <dbReference type="EMBL" id="GBO10096.1"/>
    </source>
</evidence>
<keyword evidence="2" id="KW-1185">Reference proteome</keyword>
<gene>
    <name evidence="1" type="ORF">AVEN_222978_1</name>
</gene>
<dbReference type="AlphaFoldDB" id="A0A4Y2UEP7"/>
<organism evidence="1 2">
    <name type="scientific">Araneus ventricosus</name>
    <name type="common">Orbweaver spider</name>
    <name type="synonym">Epeira ventricosa</name>
    <dbReference type="NCBI Taxonomy" id="182803"/>
    <lineage>
        <taxon>Eukaryota</taxon>
        <taxon>Metazoa</taxon>
        <taxon>Ecdysozoa</taxon>
        <taxon>Arthropoda</taxon>
        <taxon>Chelicerata</taxon>
        <taxon>Arachnida</taxon>
        <taxon>Araneae</taxon>
        <taxon>Araneomorphae</taxon>
        <taxon>Entelegynae</taxon>
        <taxon>Araneoidea</taxon>
        <taxon>Araneidae</taxon>
        <taxon>Araneus</taxon>
    </lineage>
</organism>
<name>A0A4Y2UEP7_ARAVE</name>
<evidence type="ECO:0000313" key="2">
    <source>
        <dbReference type="Proteomes" id="UP000499080"/>
    </source>
</evidence>
<comment type="caution">
    <text evidence="1">The sequence shown here is derived from an EMBL/GenBank/DDBJ whole genome shotgun (WGS) entry which is preliminary data.</text>
</comment>
<dbReference type="Proteomes" id="UP000499080">
    <property type="component" value="Unassembled WGS sequence"/>
</dbReference>
<reference evidence="1 2" key="1">
    <citation type="journal article" date="2019" name="Sci. Rep.">
        <title>Orb-weaving spider Araneus ventricosus genome elucidates the spidroin gene catalogue.</title>
        <authorList>
            <person name="Kono N."/>
            <person name="Nakamura H."/>
            <person name="Ohtoshi R."/>
            <person name="Moran D.A.P."/>
            <person name="Shinohara A."/>
            <person name="Yoshida Y."/>
            <person name="Fujiwara M."/>
            <person name="Mori M."/>
            <person name="Tomita M."/>
            <person name="Arakawa K."/>
        </authorList>
    </citation>
    <scope>NUCLEOTIDE SEQUENCE [LARGE SCALE GENOMIC DNA]</scope>
</reference>
<protein>
    <submittedName>
        <fullName evidence="1">Uncharacterized protein</fullName>
    </submittedName>
</protein>
<dbReference type="EMBL" id="BGPR01035322">
    <property type="protein sequence ID" value="GBO10096.1"/>
    <property type="molecule type" value="Genomic_DNA"/>
</dbReference>
<proteinExistence type="predicted"/>
<accession>A0A4Y2UEP7</accession>
<sequence>MDEASDFESEDSEFSSPVMMGAISFDLVLGKRSVSVRFDVAQWISVQTLIKKDEVRVLARGQKWGFLFLIALRLLKFY</sequence>